<evidence type="ECO:0000256" key="1">
    <source>
        <dbReference type="SAM" id="MobiDB-lite"/>
    </source>
</evidence>
<feature type="compositionally biased region" description="Pro residues" evidence="1">
    <location>
        <begin position="1"/>
        <end position="17"/>
    </location>
</feature>
<gene>
    <name evidence="3" type="primary">LOC103332163</name>
</gene>
<protein>
    <submittedName>
        <fullName evidence="3">Leucine-rich repeat extensin-like protein 1</fullName>
    </submittedName>
</protein>
<feature type="compositionally biased region" description="Polar residues" evidence="1">
    <location>
        <begin position="60"/>
        <end position="73"/>
    </location>
</feature>
<evidence type="ECO:0000313" key="3">
    <source>
        <dbReference type="RefSeq" id="XP_008233089.1"/>
    </source>
</evidence>
<feature type="compositionally biased region" description="Low complexity" evidence="1">
    <location>
        <begin position="18"/>
        <end position="39"/>
    </location>
</feature>
<feature type="compositionally biased region" description="Polar residues" evidence="1">
    <location>
        <begin position="167"/>
        <end position="177"/>
    </location>
</feature>
<feature type="compositionally biased region" description="Pro residues" evidence="1">
    <location>
        <begin position="97"/>
        <end position="114"/>
    </location>
</feature>
<feature type="compositionally biased region" description="Low complexity" evidence="1">
    <location>
        <begin position="330"/>
        <end position="340"/>
    </location>
</feature>
<sequence length="395" mass="41458">MRRPPPPAVTPAPPPPATSTTASVPPSPKAASSSVPSSPGIKVGMAPSSSVAPSPDRNKVTNALTYTTDSVPSSPAYKPQTTTTSPPKPTIFSAPAKSPPESKPQPQIYSPPKPTATTISATAREPTYIAPSPRTIRPAANKTPPQSPKIKPIAPPPSPFTLPPSQLKPSTSDQTEQPRIPMEAEQKTVLVQQKTIDHPKPSSWFGFGNSKGTDLRESPKPSINAHSSKHEGETKERAIARKKPASDTSDHEAGGMRVITIAGENRGAFMELKQSPQKHGLGEQSQYLCKKGNGKTVTGSQSDQNNSSSSSSSGEEGKGKSKSKDKSLKAGKAAGNSASAQPTRAFMNSNVQGINNSIVYNTSLTHHDPGVHLAFSRKPSGDGFEAKSLVNGRHS</sequence>
<feature type="compositionally biased region" description="Basic and acidic residues" evidence="1">
    <location>
        <begin position="228"/>
        <end position="254"/>
    </location>
</feature>
<reference evidence="3" key="2">
    <citation type="submission" date="2025-08" db="UniProtKB">
        <authorList>
            <consortium name="RefSeq"/>
        </authorList>
    </citation>
    <scope>IDENTIFICATION</scope>
</reference>
<dbReference type="RefSeq" id="XP_008233089.1">
    <property type="nucleotide sequence ID" value="XM_008234867.2"/>
</dbReference>
<evidence type="ECO:0000313" key="2">
    <source>
        <dbReference type="Proteomes" id="UP000694861"/>
    </source>
</evidence>
<organism evidence="2 3">
    <name type="scientific">Prunus mume</name>
    <name type="common">Japanese apricot</name>
    <name type="synonym">Armeniaca mume</name>
    <dbReference type="NCBI Taxonomy" id="102107"/>
    <lineage>
        <taxon>Eukaryota</taxon>
        <taxon>Viridiplantae</taxon>
        <taxon>Streptophyta</taxon>
        <taxon>Embryophyta</taxon>
        <taxon>Tracheophyta</taxon>
        <taxon>Spermatophyta</taxon>
        <taxon>Magnoliopsida</taxon>
        <taxon>eudicotyledons</taxon>
        <taxon>Gunneridae</taxon>
        <taxon>Pentapetalae</taxon>
        <taxon>rosids</taxon>
        <taxon>fabids</taxon>
        <taxon>Rosales</taxon>
        <taxon>Rosaceae</taxon>
        <taxon>Amygdaloideae</taxon>
        <taxon>Amygdaleae</taxon>
        <taxon>Prunus</taxon>
    </lineage>
</organism>
<accession>A0ABM0P1L1</accession>
<feature type="region of interest" description="Disordered" evidence="1">
    <location>
        <begin position="1"/>
        <end position="180"/>
    </location>
</feature>
<dbReference type="Proteomes" id="UP000694861">
    <property type="component" value="Linkage group LG5"/>
</dbReference>
<keyword evidence="2" id="KW-1185">Reference proteome</keyword>
<feature type="compositionally biased region" description="Pro residues" evidence="1">
    <location>
        <begin position="153"/>
        <end position="162"/>
    </location>
</feature>
<feature type="region of interest" description="Disordered" evidence="1">
    <location>
        <begin position="269"/>
        <end position="348"/>
    </location>
</feature>
<dbReference type="PANTHER" id="PTHR33472">
    <property type="entry name" value="OS01G0106600 PROTEIN"/>
    <property type="match status" value="1"/>
</dbReference>
<feature type="compositionally biased region" description="Basic and acidic residues" evidence="1">
    <location>
        <begin position="315"/>
        <end position="328"/>
    </location>
</feature>
<feature type="region of interest" description="Disordered" evidence="1">
    <location>
        <begin position="196"/>
        <end position="257"/>
    </location>
</feature>
<reference evidence="2" key="1">
    <citation type="journal article" date="2012" name="Nat. Commun.">
        <title>The genome of Prunus mume.</title>
        <authorList>
            <person name="Zhang Q."/>
            <person name="Chen W."/>
            <person name="Sun L."/>
            <person name="Zhao F."/>
            <person name="Huang B."/>
            <person name="Yang W."/>
            <person name="Tao Y."/>
            <person name="Wang J."/>
            <person name="Yuan Z."/>
            <person name="Fan G."/>
            <person name="Xing Z."/>
            <person name="Han C."/>
            <person name="Pan H."/>
            <person name="Zhong X."/>
            <person name="Shi W."/>
            <person name="Liang X."/>
            <person name="Du D."/>
            <person name="Sun F."/>
            <person name="Xu Z."/>
            <person name="Hao R."/>
            <person name="Lv T."/>
            <person name="Lv Y."/>
            <person name="Zheng Z."/>
            <person name="Sun M."/>
            <person name="Luo L."/>
            <person name="Cai M."/>
            <person name="Gao Y."/>
            <person name="Wang J."/>
            <person name="Yin Y."/>
            <person name="Xu X."/>
            <person name="Cheng T."/>
            <person name="Wang J."/>
        </authorList>
    </citation>
    <scope>NUCLEOTIDE SEQUENCE [LARGE SCALE GENOMIC DNA]</scope>
</reference>
<dbReference type="PRINTS" id="PR01217">
    <property type="entry name" value="PRICHEXTENSN"/>
</dbReference>
<dbReference type="GeneID" id="103332163"/>
<feature type="compositionally biased region" description="Low complexity" evidence="1">
    <location>
        <begin position="299"/>
        <end position="314"/>
    </location>
</feature>
<dbReference type="PANTHER" id="PTHR33472:SF1">
    <property type="entry name" value="EXTENSIN-RELATED"/>
    <property type="match status" value="1"/>
</dbReference>
<proteinExistence type="predicted"/>
<name>A0ABM0P1L1_PRUMU</name>